<dbReference type="EMBL" id="BART01019994">
    <property type="protein sequence ID" value="GAG98767.1"/>
    <property type="molecule type" value="Genomic_DNA"/>
</dbReference>
<comment type="caution">
    <text evidence="1">The sequence shown here is derived from an EMBL/GenBank/DDBJ whole genome shotgun (WGS) entry which is preliminary data.</text>
</comment>
<dbReference type="AlphaFoldDB" id="X1D0X5"/>
<evidence type="ECO:0000313" key="1">
    <source>
        <dbReference type="EMBL" id="GAG98767.1"/>
    </source>
</evidence>
<name>X1D0X5_9ZZZZ</name>
<organism evidence="1">
    <name type="scientific">marine sediment metagenome</name>
    <dbReference type="NCBI Taxonomy" id="412755"/>
    <lineage>
        <taxon>unclassified sequences</taxon>
        <taxon>metagenomes</taxon>
        <taxon>ecological metagenomes</taxon>
    </lineage>
</organism>
<sequence length="59" mass="6545">MGSRYLVTGTQLGSLITLCKTDADKCNEELNKIVEQQLIGNSKSELEEDLKLAKEIFKG</sequence>
<protein>
    <submittedName>
        <fullName evidence="1">Uncharacterized protein</fullName>
    </submittedName>
</protein>
<proteinExistence type="predicted"/>
<reference evidence="1" key="1">
    <citation type="journal article" date="2014" name="Front. Microbiol.">
        <title>High frequency of phylogenetically diverse reductive dehalogenase-homologous genes in deep subseafloor sedimentary metagenomes.</title>
        <authorList>
            <person name="Kawai M."/>
            <person name="Futagami T."/>
            <person name="Toyoda A."/>
            <person name="Takaki Y."/>
            <person name="Nishi S."/>
            <person name="Hori S."/>
            <person name="Arai W."/>
            <person name="Tsubouchi T."/>
            <person name="Morono Y."/>
            <person name="Uchiyama I."/>
            <person name="Ito T."/>
            <person name="Fujiyama A."/>
            <person name="Inagaki F."/>
            <person name="Takami H."/>
        </authorList>
    </citation>
    <scope>NUCLEOTIDE SEQUENCE</scope>
    <source>
        <strain evidence="1">Expedition CK06-06</strain>
    </source>
</reference>
<accession>X1D0X5</accession>
<gene>
    <name evidence="1" type="ORF">S01H4_37251</name>
</gene>